<reference evidence="1" key="1">
    <citation type="submission" date="2020-12" db="EMBL/GenBank/DDBJ databases">
        <title>Draft Genome of Candida africana.</title>
        <authorList>
            <person name="Ayanbimpe G.M."/>
            <person name="Enweani I.B."/>
            <person name="Aguiyi J.C."/>
            <person name="Nnadi U.P."/>
            <person name="Izam Y."/>
            <person name="Ubani A."/>
            <person name="Ngene A.C."/>
        </authorList>
    </citation>
    <scope>NUCLEOTIDE SEQUENCE</scope>
    <source>
        <strain evidence="1">CEC4854</strain>
    </source>
</reference>
<comment type="caution">
    <text evidence="1">The sequence shown here is derived from an EMBL/GenBank/DDBJ whole genome shotgun (WGS) entry which is preliminary data.</text>
</comment>
<proteinExistence type="predicted"/>
<feature type="non-terminal residue" evidence="1">
    <location>
        <position position="1"/>
    </location>
</feature>
<dbReference type="Proteomes" id="UP000742417">
    <property type="component" value="Unassembled WGS sequence"/>
</dbReference>
<evidence type="ECO:0000313" key="1">
    <source>
        <dbReference type="EMBL" id="KAG8204599.1"/>
    </source>
</evidence>
<evidence type="ECO:0000313" key="2">
    <source>
        <dbReference type="Proteomes" id="UP000742417"/>
    </source>
</evidence>
<keyword evidence="2" id="KW-1185">Reference proteome</keyword>
<dbReference type="EMBL" id="JAENJO010000001">
    <property type="protein sequence ID" value="KAG8204599.1"/>
    <property type="molecule type" value="Genomic_DNA"/>
</dbReference>
<name>A0ACB7FU33_9ASCO</name>
<protein>
    <submittedName>
        <fullName evidence="1">GSM1</fullName>
    </submittedName>
</protein>
<accession>A0ACB7FU33</accession>
<organism evidence="1 2">
    <name type="scientific">Candida africana</name>
    <dbReference type="NCBI Taxonomy" id="241526"/>
    <lineage>
        <taxon>Eukaryota</taxon>
        <taxon>Fungi</taxon>
        <taxon>Dikarya</taxon>
        <taxon>Ascomycota</taxon>
        <taxon>Saccharomycotina</taxon>
        <taxon>Pichiomycetes</taxon>
        <taxon>Debaryomycetaceae</taxon>
        <taxon>Candida/Lodderomyces clade</taxon>
        <taxon>Candida</taxon>
    </lineage>
</organism>
<gene>
    <name evidence="1" type="primary">GSM1</name>
    <name evidence="1" type="ORF">GWM34_00402</name>
</gene>
<sequence>MTLQRSLLDYKKLAELNSSPTIMWRRTGEIISITEDMALLLEHLLFDLLKERRFIFELMDDNSIVDYFNLFANIAVGNLKSVIQTAIQMKTKSSNLIKFTCVFTIKRDIFDIPMIVIGQFLPIV</sequence>